<comment type="function">
    <text evidence="8">Nuclease required for the repair of DNA interstrand cross-links (ICL). Acts as a 5'-3' exonuclease that anchors at a cut end of DNA and cleaves DNA successively at every third nucleotide, allowing to excise an ICL from one strand through flanking incisions.</text>
</comment>
<dbReference type="Pfam" id="PF21170">
    <property type="entry name" value="FAN1_TPR"/>
    <property type="match status" value="1"/>
</dbReference>
<keyword evidence="5 8" id="KW-0378">Hydrolase</keyword>
<dbReference type="GO" id="GO:0070336">
    <property type="term" value="F:flap-structured DNA binding"/>
    <property type="evidence" value="ECO:0007669"/>
    <property type="project" value="TreeGrafter"/>
</dbReference>
<dbReference type="Pfam" id="PF08774">
    <property type="entry name" value="VRR_NUC"/>
    <property type="match status" value="1"/>
</dbReference>
<sequence>MLKRPPEMPSEKPNKKRKVVSNLLITQFFKAPKSENEIPMNEKPKILETQFSSKAPFKPSPIVESQKTKHENWTQMLTPEEKLTQSKIEHEPDDEFYLNFFRSIFDVLKLYGDILVNHEEIKILDEFENLTEQAKIMYVRLFMRKKAWVDFNNLEYKKITNQLEASQELVGVGLARSSRTAFLCEDVQFTYEFLSSLNKDLLSKLESHLRSLISILNQDDHISQPLPPLEKYFQNPLYMASRKSSLPEVHELSFAITKLAETKPSPKRHFVELVLEQLRYLNDLKSDVIISLKVESIANQTHSPYDSWLSCVIPPEFPAFLRLTDSSISLFTRLHHAFSFYTCENLMQELIVQRMKLLKYADFRCYVLNKTENPSIFMPIYKNRTDAIEMEEAFSLYIVLEKLREHRLPIETNYEVSKGIALIALKRFGVYSYGDVEDSLEIFMKNYTNDRINDWKLEYESLYRWCKVLYLCIEFIERVKDYSLAVIALITILSHSYYQNKRGHWWERLIIITRAHLALKSQSTDLVHLALSDPLLRSGRRITLERQAQRLGIPHTASELFGNEYDSYNHPLFQDITTYAACKNEDGRPLFKTDSGEFLAVEQYALWWYSKDGWKGYHSENLILPSIYAILMWKAIFYDEVPYVFQTPFQSFPLDYKSDEFYIKRKHMFDLALNELENCEDLYFYFVGLYEKYLNTTCAFISWAACESWGKHNLGVIVKGLGKNVLKKICETFAMDFKHHIHGMPDLVLWRGEEVKFSEIKSTNDRLSDHQRFWIKLLSIYGCKIEVCHVIASN</sequence>
<dbReference type="Gene3D" id="3.40.1350.10">
    <property type="match status" value="1"/>
</dbReference>
<dbReference type="SMART" id="SM00990">
    <property type="entry name" value="VRR_NUC"/>
    <property type="match status" value="1"/>
</dbReference>
<dbReference type="InterPro" id="IPR014883">
    <property type="entry name" value="VRR_NUC"/>
</dbReference>
<evidence type="ECO:0000313" key="10">
    <source>
        <dbReference type="EMBL" id="CAG9320795.1"/>
    </source>
</evidence>
<dbReference type="PANTHER" id="PTHR15749:SF4">
    <property type="entry name" value="FANCONI-ASSOCIATED NUCLEASE 1"/>
    <property type="match status" value="1"/>
</dbReference>
<dbReference type="InterPro" id="IPR049126">
    <property type="entry name" value="FAN1-like_TPR"/>
</dbReference>
<dbReference type="GO" id="GO:0046872">
    <property type="term" value="F:metal ion binding"/>
    <property type="evidence" value="ECO:0007669"/>
    <property type="project" value="UniProtKB-KW"/>
</dbReference>
<keyword evidence="8" id="KW-0539">Nucleus</keyword>
<evidence type="ECO:0000256" key="2">
    <source>
        <dbReference type="ARBA" id="ARBA00005533"/>
    </source>
</evidence>
<evidence type="ECO:0000256" key="5">
    <source>
        <dbReference type="ARBA" id="ARBA00022801"/>
    </source>
</evidence>
<keyword evidence="4 8" id="KW-0479">Metal-binding</keyword>
<gene>
    <name evidence="10" type="ORF">BSTOLATCC_MIC27375</name>
</gene>
<reference evidence="10" key="1">
    <citation type="submission" date="2021-09" db="EMBL/GenBank/DDBJ databases">
        <authorList>
            <consortium name="AG Swart"/>
            <person name="Singh M."/>
            <person name="Singh A."/>
            <person name="Seah K."/>
            <person name="Emmerich C."/>
        </authorList>
    </citation>
    <scope>NUCLEOTIDE SEQUENCE</scope>
    <source>
        <strain evidence="10">ATCC30299</strain>
    </source>
</reference>
<dbReference type="AlphaFoldDB" id="A0AAU9J1R0"/>
<protein>
    <recommendedName>
        <fullName evidence="8">Fanconi-associated nuclease</fullName>
        <ecNumber evidence="8">3.1.4.1</ecNumber>
    </recommendedName>
</protein>
<feature type="domain" description="VRR-NUC" evidence="9">
    <location>
        <begin position="689"/>
        <end position="792"/>
    </location>
</feature>
<evidence type="ECO:0000259" key="9">
    <source>
        <dbReference type="SMART" id="SM00990"/>
    </source>
</evidence>
<dbReference type="PANTHER" id="PTHR15749">
    <property type="entry name" value="FANCONI-ASSOCIATED NUCLEASE 1"/>
    <property type="match status" value="1"/>
</dbReference>
<dbReference type="InterPro" id="IPR049125">
    <property type="entry name" value="FAN1-like_WH"/>
</dbReference>
<comment type="catalytic activity">
    <reaction evidence="1 8">
        <text>Hydrolytically removes 5'-nucleotides successively from the 3'-hydroxy termini of 3'-hydroxy-terminated oligonucleotides.</text>
        <dbReference type="EC" id="3.1.4.1"/>
    </reaction>
</comment>
<dbReference type="GO" id="GO:0036297">
    <property type="term" value="P:interstrand cross-link repair"/>
    <property type="evidence" value="ECO:0007669"/>
    <property type="project" value="InterPro"/>
</dbReference>
<comment type="similarity">
    <text evidence="2 8">Belongs to the FAN1 family.</text>
</comment>
<dbReference type="GO" id="GO:0004528">
    <property type="term" value="F:phosphodiesterase I activity"/>
    <property type="evidence" value="ECO:0007669"/>
    <property type="project" value="UniProtKB-EC"/>
</dbReference>
<keyword evidence="8" id="KW-0234">DNA repair</keyword>
<dbReference type="Pfam" id="PF21315">
    <property type="entry name" value="FAN1_HTH"/>
    <property type="match status" value="1"/>
</dbReference>
<accession>A0AAU9J1R0</accession>
<dbReference type="InterPro" id="IPR011856">
    <property type="entry name" value="tRNA_endonuc-like_dom_sf"/>
</dbReference>
<keyword evidence="7 8" id="KW-0464">Manganese</keyword>
<comment type="subcellular location">
    <subcellularLocation>
        <location evidence="8">Nucleus</location>
    </subcellularLocation>
</comment>
<evidence type="ECO:0000256" key="7">
    <source>
        <dbReference type="ARBA" id="ARBA00023211"/>
    </source>
</evidence>
<dbReference type="EC" id="3.1.4.1" evidence="8"/>
<dbReference type="GO" id="GO:0008409">
    <property type="term" value="F:5'-3' exonuclease activity"/>
    <property type="evidence" value="ECO:0007669"/>
    <property type="project" value="TreeGrafter"/>
</dbReference>
<dbReference type="GO" id="GO:0017108">
    <property type="term" value="F:5'-flap endonuclease activity"/>
    <property type="evidence" value="ECO:0007669"/>
    <property type="project" value="TreeGrafter"/>
</dbReference>
<evidence type="ECO:0000313" key="11">
    <source>
        <dbReference type="Proteomes" id="UP001162131"/>
    </source>
</evidence>
<proteinExistence type="inferred from homology"/>
<evidence type="ECO:0000256" key="1">
    <source>
        <dbReference type="ARBA" id="ARBA00000983"/>
    </source>
</evidence>
<evidence type="ECO:0000256" key="4">
    <source>
        <dbReference type="ARBA" id="ARBA00022723"/>
    </source>
</evidence>
<comment type="cofactor">
    <cofactor evidence="8">
        <name>Mg(2+)</name>
        <dbReference type="ChEBI" id="CHEBI:18420"/>
    </cofactor>
    <cofactor evidence="8">
        <name>Mn(2+)</name>
        <dbReference type="ChEBI" id="CHEBI:29035"/>
    </cofactor>
</comment>
<name>A0AAU9J1R0_9CILI</name>
<evidence type="ECO:0000256" key="6">
    <source>
        <dbReference type="ARBA" id="ARBA00022842"/>
    </source>
</evidence>
<comment type="caution">
    <text evidence="10">The sequence shown here is derived from an EMBL/GenBank/DDBJ whole genome shotgun (WGS) entry which is preliminary data.</text>
</comment>
<evidence type="ECO:0000256" key="8">
    <source>
        <dbReference type="RuleBase" id="RU365033"/>
    </source>
</evidence>
<dbReference type="GO" id="GO:0005634">
    <property type="term" value="C:nucleus"/>
    <property type="evidence" value="ECO:0007669"/>
    <property type="project" value="UniProtKB-SubCell"/>
</dbReference>
<dbReference type="EMBL" id="CAJZBQ010000027">
    <property type="protein sequence ID" value="CAG9320795.1"/>
    <property type="molecule type" value="Genomic_DNA"/>
</dbReference>
<organism evidence="10 11">
    <name type="scientific">Blepharisma stoltei</name>
    <dbReference type="NCBI Taxonomy" id="1481888"/>
    <lineage>
        <taxon>Eukaryota</taxon>
        <taxon>Sar</taxon>
        <taxon>Alveolata</taxon>
        <taxon>Ciliophora</taxon>
        <taxon>Postciliodesmatophora</taxon>
        <taxon>Heterotrichea</taxon>
        <taxon>Heterotrichida</taxon>
        <taxon>Blepharismidae</taxon>
        <taxon>Blepharisma</taxon>
    </lineage>
</organism>
<keyword evidence="8" id="KW-0227">DNA damage</keyword>
<keyword evidence="6 8" id="KW-0460">Magnesium</keyword>
<keyword evidence="11" id="KW-1185">Reference proteome</keyword>
<dbReference type="Proteomes" id="UP001162131">
    <property type="component" value="Unassembled WGS sequence"/>
</dbReference>
<keyword evidence="3 8" id="KW-0540">Nuclease</keyword>
<dbReference type="InterPro" id="IPR033315">
    <property type="entry name" value="Fan1-like"/>
</dbReference>
<evidence type="ECO:0000256" key="3">
    <source>
        <dbReference type="ARBA" id="ARBA00022722"/>
    </source>
</evidence>